<dbReference type="PANTHER" id="PTHR43540">
    <property type="entry name" value="PEROXYUREIDOACRYLATE/UREIDOACRYLATE AMIDOHYDROLASE-RELATED"/>
    <property type="match status" value="1"/>
</dbReference>
<keyword evidence="2" id="KW-0378">Hydrolase</keyword>
<dbReference type="Gene3D" id="3.40.50.850">
    <property type="entry name" value="Isochorismatase-like"/>
    <property type="match status" value="1"/>
</dbReference>
<proteinExistence type="inferred from homology"/>
<keyword evidence="5" id="KW-1185">Reference proteome</keyword>
<dbReference type="InterPro" id="IPR050272">
    <property type="entry name" value="Isochorismatase-like_hydrls"/>
</dbReference>
<evidence type="ECO:0000313" key="4">
    <source>
        <dbReference type="EMBL" id="RWA04372.1"/>
    </source>
</evidence>
<evidence type="ECO:0000256" key="1">
    <source>
        <dbReference type="ARBA" id="ARBA00006336"/>
    </source>
</evidence>
<organism evidence="4 5">
    <name type="scientific">Xylaria grammica</name>
    <dbReference type="NCBI Taxonomy" id="363999"/>
    <lineage>
        <taxon>Eukaryota</taxon>
        <taxon>Fungi</taxon>
        <taxon>Dikarya</taxon>
        <taxon>Ascomycota</taxon>
        <taxon>Pezizomycotina</taxon>
        <taxon>Sordariomycetes</taxon>
        <taxon>Xylariomycetidae</taxon>
        <taxon>Xylariales</taxon>
        <taxon>Xylariaceae</taxon>
        <taxon>Xylaria</taxon>
    </lineage>
</organism>
<dbReference type="SUPFAM" id="SSF52499">
    <property type="entry name" value="Isochorismatase-like hydrolases"/>
    <property type="match status" value="1"/>
</dbReference>
<dbReference type="STRING" id="363999.A0A439CQK2"/>
<dbReference type="InterPro" id="IPR000868">
    <property type="entry name" value="Isochorismatase-like_dom"/>
</dbReference>
<dbReference type="InterPro" id="IPR036380">
    <property type="entry name" value="Isochorismatase-like_sf"/>
</dbReference>
<comment type="caution">
    <text evidence="4">The sequence shown here is derived from an EMBL/GenBank/DDBJ whole genome shotgun (WGS) entry which is preliminary data.</text>
</comment>
<dbReference type="AlphaFoldDB" id="A0A439CQK2"/>
<protein>
    <recommendedName>
        <fullName evidence="3">Isochorismatase-like domain-containing protein</fullName>
    </recommendedName>
</protein>
<dbReference type="Pfam" id="PF00857">
    <property type="entry name" value="Isochorismatase"/>
    <property type="match status" value="1"/>
</dbReference>
<feature type="domain" description="Isochorismatase-like" evidence="3">
    <location>
        <begin position="56"/>
        <end position="252"/>
    </location>
</feature>
<evidence type="ECO:0000259" key="3">
    <source>
        <dbReference type="Pfam" id="PF00857"/>
    </source>
</evidence>
<dbReference type="CDD" id="cd00431">
    <property type="entry name" value="cysteine_hydrolases"/>
    <property type="match status" value="1"/>
</dbReference>
<dbReference type="EMBL" id="RYZI01000580">
    <property type="protein sequence ID" value="RWA04372.1"/>
    <property type="molecule type" value="Genomic_DNA"/>
</dbReference>
<accession>A0A439CQK2</accession>
<dbReference type="Proteomes" id="UP000286045">
    <property type="component" value="Unassembled WGS sequence"/>
</dbReference>
<name>A0A439CQK2_9PEZI</name>
<evidence type="ECO:0000313" key="5">
    <source>
        <dbReference type="Proteomes" id="UP000286045"/>
    </source>
</evidence>
<sequence length="255" mass="27770">MSLDDTKVLGRKTFWLYSQGKGYDLTHPPSPTSPPIFPRIPLETTSGPVAIDPSKTALVIIDLQNYFLAPELGRPSDSVGIRVADKLLHHVIPSCRMASIPIVWLGWGLTEEDIDEMPPTIIKGFAADTNFVGDKKLGLLGSSIGTVTFEDGTEIEGGRVLMRGQWNSRFWSPLEKEVRENDIHISKNRLSGFWGGTDIEAALTFRGIKTLVFAGCNVDQCVGGSIQDACAKGWDCLLLNDGTATSSPAFAHKCH</sequence>
<dbReference type="GO" id="GO:0016787">
    <property type="term" value="F:hydrolase activity"/>
    <property type="evidence" value="ECO:0007669"/>
    <property type="project" value="UniProtKB-KW"/>
</dbReference>
<dbReference type="PANTHER" id="PTHR43540:SF9">
    <property type="entry name" value="FAMILY HYDROLASE, PUTATIVE (AFU_ORTHOLOGUE AFUA_2G08700)-RELATED"/>
    <property type="match status" value="1"/>
</dbReference>
<gene>
    <name evidence="4" type="ORF">EKO27_g10732</name>
</gene>
<evidence type="ECO:0000256" key="2">
    <source>
        <dbReference type="ARBA" id="ARBA00022801"/>
    </source>
</evidence>
<comment type="similarity">
    <text evidence="1">Belongs to the isochorismatase family.</text>
</comment>
<reference evidence="4 5" key="1">
    <citation type="submission" date="2018-12" db="EMBL/GenBank/DDBJ databases">
        <title>Draft genome sequence of Xylaria grammica IHI A82.</title>
        <authorList>
            <person name="Buettner E."/>
            <person name="Kellner H."/>
        </authorList>
    </citation>
    <scope>NUCLEOTIDE SEQUENCE [LARGE SCALE GENOMIC DNA]</scope>
    <source>
        <strain evidence="4 5">IHI A82</strain>
    </source>
</reference>